<organism evidence="1 2">
    <name type="scientific">Pararobbsia silviterrae</name>
    <dbReference type="NCBI Taxonomy" id="1792498"/>
    <lineage>
        <taxon>Bacteria</taxon>
        <taxon>Pseudomonadati</taxon>
        <taxon>Pseudomonadota</taxon>
        <taxon>Betaproteobacteria</taxon>
        <taxon>Burkholderiales</taxon>
        <taxon>Burkholderiaceae</taxon>
        <taxon>Pararobbsia</taxon>
    </lineage>
</organism>
<proteinExistence type="predicted"/>
<dbReference type="Proteomes" id="UP000270342">
    <property type="component" value="Unassembled WGS sequence"/>
</dbReference>
<name>A0A494Y7F4_9BURK</name>
<protein>
    <submittedName>
        <fullName evidence="1">Uncharacterized protein</fullName>
    </submittedName>
</protein>
<keyword evidence="2" id="KW-1185">Reference proteome</keyword>
<evidence type="ECO:0000313" key="1">
    <source>
        <dbReference type="EMBL" id="RKP56541.1"/>
    </source>
</evidence>
<reference evidence="1 2" key="1">
    <citation type="submission" date="2018-10" db="EMBL/GenBank/DDBJ databases">
        <title>Robbsia sp. DHC34, isolated from soil.</title>
        <authorList>
            <person name="Gao Z.-H."/>
            <person name="Qiu L.-H."/>
        </authorList>
    </citation>
    <scope>NUCLEOTIDE SEQUENCE [LARGE SCALE GENOMIC DNA]</scope>
    <source>
        <strain evidence="1 2">DHC34</strain>
    </source>
</reference>
<gene>
    <name evidence="1" type="ORF">D7S86_09220</name>
</gene>
<comment type="caution">
    <text evidence="1">The sequence shown here is derived from an EMBL/GenBank/DDBJ whole genome shotgun (WGS) entry which is preliminary data.</text>
</comment>
<dbReference type="EMBL" id="RBZU01000003">
    <property type="protein sequence ID" value="RKP56541.1"/>
    <property type="molecule type" value="Genomic_DNA"/>
</dbReference>
<accession>A0A494Y7F4</accession>
<evidence type="ECO:0000313" key="2">
    <source>
        <dbReference type="Proteomes" id="UP000270342"/>
    </source>
</evidence>
<dbReference type="AlphaFoldDB" id="A0A494Y7F4"/>
<sequence length="142" mass="15186">MTACAAGEGAAATCEMRRTDTREAILPATRISIGVVVRTRSRAVVECGWMGVGVDIGVGIGVGMGIRIEIGIAIGVALGFNLRLEARIDDGACHRRACVAIDCGPRACRMAGRSARRACRTNAARTRPLRCLKHFAHWRSPR</sequence>